<sequence length="82" mass="9972">MLPWWRAFFCQCEQVHISCLWFLIICRRALWSWFVAMQKWVDPLMRNSSFPADFVMQMVSLNCEDILIIFSPLFMLERSFVD</sequence>
<dbReference type="AlphaFoldDB" id="A0AAV0KYE5"/>
<evidence type="ECO:0000313" key="2">
    <source>
        <dbReference type="Proteomes" id="UP001154282"/>
    </source>
</evidence>
<accession>A0AAV0KYE5</accession>
<keyword evidence="2" id="KW-1185">Reference proteome</keyword>
<reference evidence="1" key="1">
    <citation type="submission" date="2022-08" db="EMBL/GenBank/DDBJ databases">
        <authorList>
            <person name="Gutierrez-Valencia J."/>
        </authorList>
    </citation>
    <scope>NUCLEOTIDE SEQUENCE</scope>
</reference>
<dbReference type="EMBL" id="CAMGYJ010000005">
    <property type="protein sequence ID" value="CAI0426976.1"/>
    <property type="molecule type" value="Genomic_DNA"/>
</dbReference>
<dbReference type="Proteomes" id="UP001154282">
    <property type="component" value="Unassembled WGS sequence"/>
</dbReference>
<organism evidence="1 2">
    <name type="scientific">Linum tenue</name>
    <dbReference type="NCBI Taxonomy" id="586396"/>
    <lineage>
        <taxon>Eukaryota</taxon>
        <taxon>Viridiplantae</taxon>
        <taxon>Streptophyta</taxon>
        <taxon>Embryophyta</taxon>
        <taxon>Tracheophyta</taxon>
        <taxon>Spermatophyta</taxon>
        <taxon>Magnoliopsida</taxon>
        <taxon>eudicotyledons</taxon>
        <taxon>Gunneridae</taxon>
        <taxon>Pentapetalae</taxon>
        <taxon>rosids</taxon>
        <taxon>fabids</taxon>
        <taxon>Malpighiales</taxon>
        <taxon>Linaceae</taxon>
        <taxon>Linum</taxon>
    </lineage>
</organism>
<comment type="caution">
    <text evidence="1">The sequence shown here is derived from an EMBL/GenBank/DDBJ whole genome shotgun (WGS) entry which is preliminary data.</text>
</comment>
<evidence type="ECO:0000313" key="1">
    <source>
        <dbReference type="EMBL" id="CAI0426976.1"/>
    </source>
</evidence>
<proteinExistence type="predicted"/>
<gene>
    <name evidence="1" type="ORF">LITE_LOCUS21005</name>
</gene>
<protein>
    <submittedName>
        <fullName evidence="1">Uncharacterized protein</fullName>
    </submittedName>
</protein>
<name>A0AAV0KYE5_9ROSI</name>